<evidence type="ECO:0000313" key="1">
    <source>
        <dbReference type="EMBL" id="GAH32491.1"/>
    </source>
</evidence>
<dbReference type="AlphaFoldDB" id="X1EGS3"/>
<dbReference type="EMBL" id="BARU01009060">
    <property type="protein sequence ID" value="GAH32491.1"/>
    <property type="molecule type" value="Genomic_DNA"/>
</dbReference>
<organism evidence="1">
    <name type="scientific">marine sediment metagenome</name>
    <dbReference type="NCBI Taxonomy" id="412755"/>
    <lineage>
        <taxon>unclassified sequences</taxon>
        <taxon>metagenomes</taxon>
        <taxon>ecological metagenomes</taxon>
    </lineage>
</organism>
<reference evidence="1" key="1">
    <citation type="journal article" date="2014" name="Front. Microbiol.">
        <title>High frequency of phylogenetically diverse reductive dehalogenase-homologous genes in deep subseafloor sedimentary metagenomes.</title>
        <authorList>
            <person name="Kawai M."/>
            <person name="Futagami T."/>
            <person name="Toyoda A."/>
            <person name="Takaki Y."/>
            <person name="Nishi S."/>
            <person name="Hori S."/>
            <person name="Arai W."/>
            <person name="Tsubouchi T."/>
            <person name="Morono Y."/>
            <person name="Uchiyama I."/>
            <person name="Ito T."/>
            <person name="Fujiyama A."/>
            <person name="Inagaki F."/>
            <person name="Takami H."/>
        </authorList>
    </citation>
    <scope>NUCLEOTIDE SEQUENCE</scope>
    <source>
        <strain evidence="1">Expedition CK06-06</strain>
    </source>
</reference>
<protein>
    <submittedName>
        <fullName evidence="1">Uncharacterized protein</fullName>
    </submittedName>
</protein>
<name>X1EGS3_9ZZZZ</name>
<accession>X1EGS3</accession>
<proteinExistence type="predicted"/>
<gene>
    <name evidence="1" type="ORF">S03H2_17547</name>
</gene>
<comment type="caution">
    <text evidence="1">The sequence shown here is derived from an EMBL/GenBank/DDBJ whole genome shotgun (WGS) entry which is preliminary data.</text>
</comment>
<sequence length="216" mass="24465">MPVNGFSDIMIDGENLTGKVGLAGNYYNALPLDTFRAEYMPHQWGTIPALLPQHARAASILKTREEELYWYTSPEAKKPIDHLLGLVLVHDAMIWPAWEVRPNALWEAQDAFGWEEDITFLPYWDNDEYVRVLAPETENVVVSVFRRPHRIMLVPLNNTDDDVIVKMSLSLGKLGLAERGQMRLLDTYHGGEFTTRDGVAEVPVPARGFRMLVTSG</sequence>